<feature type="compositionally biased region" description="Basic and acidic residues" evidence="1">
    <location>
        <begin position="425"/>
        <end position="436"/>
    </location>
</feature>
<evidence type="ECO:0000313" key="4">
    <source>
        <dbReference type="Proteomes" id="UP000614263"/>
    </source>
</evidence>
<evidence type="ECO:0000256" key="1">
    <source>
        <dbReference type="SAM" id="MobiDB-lite"/>
    </source>
</evidence>
<feature type="compositionally biased region" description="Polar residues" evidence="1">
    <location>
        <begin position="345"/>
        <end position="368"/>
    </location>
</feature>
<dbReference type="GO" id="GO:0006605">
    <property type="term" value="P:protein targeting"/>
    <property type="evidence" value="ECO:0007669"/>
    <property type="project" value="TreeGrafter"/>
</dbReference>
<dbReference type="GO" id="GO:0005085">
    <property type="term" value="F:guanyl-nucleotide exchange factor activity"/>
    <property type="evidence" value="ECO:0007669"/>
    <property type="project" value="TreeGrafter"/>
</dbReference>
<feature type="non-terminal residue" evidence="3">
    <location>
        <position position="1"/>
    </location>
</feature>
<evidence type="ECO:0000313" key="3">
    <source>
        <dbReference type="EMBL" id="NXP63506.1"/>
    </source>
</evidence>
<dbReference type="Pfam" id="PF19031">
    <property type="entry name" value="Intu_longin_1"/>
    <property type="match status" value="1"/>
</dbReference>
<proteinExistence type="predicted"/>
<reference evidence="3" key="1">
    <citation type="submission" date="2019-10" db="EMBL/GenBank/DDBJ databases">
        <title>Bird 10,000 Genomes (B10K) Project - Family phase.</title>
        <authorList>
            <person name="Zhang G."/>
        </authorList>
    </citation>
    <scope>NUCLEOTIDE SEQUENCE</scope>
    <source>
        <strain evidence="3">B10K-DU-002-57</strain>
        <tissue evidence="3">Muscle</tissue>
    </source>
</reference>
<gene>
    <name evidence="3" type="primary">Hps4_0</name>
    <name evidence="3" type="ORF">CHLCYA_R04383</name>
</gene>
<dbReference type="GO" id="GO:0016192">
    <property type="term" value="P:vesicle-mediated transport"/>
    <property type="evidence" value="ECO:0007669"/>
    <property type="project" value="InterPro"/>
</dbReference>
<dbReference type="PANTHER" id="PTHR14407">
    <property type="entry name" value="HERMANSKY-PUDLAK SYNDROME 4 PROTEIN LIGHT-EAR PROTEIN-RELATED"/>
    <property type="match status" value="1"/>
</dbReference>
<feature type="compositionally biased region" description="Polar residues" evidence="1">
    <location>
        <begin position="322"/>
        <end position="331"/>
    </location>
</feature>
<name>A0A852B2K6_9CORV</name>
<feature type="compositionally biased region" description="Basic and acidic residues" evidence="1">
    <location>
        <begin position="386"/>
        <end position="396"/>
    </location>
</feature>
<comment type="caution">
    <text evidence="3">The sequence shown here is derived from an EMBL/GenBank/DDBJ whole genome shotgun (WGS) entry which is preliminary data.</text>
</comment>
<sequence length="548" mass="59320">NYFFLYDGSKVKEEGDPTSAGICYFYPSQTIPEQQELLCGQMAGVVRCLTEISGAPPSLVRLRKLKFAVVVDGDFLWVLGCAVELPDVSCHRLLEQLIGLFTFYHGPVRAAYTVFSQEELSREWDRYIEHIQKNTSDLHRIFNSLWHLDKTKVDPLLLLKATLILQTCQRSPHVLAGCILYKGLIVSTQLPPPLTAKVLLQGSESPGQSKPGAEEPQEPEPLLPPGVRIIPVFLTGEEVSVLRDFPVEWMARAPVSPAGPRAEESALCSQAVPESTGAHENRALDRISVQESHEDTSGTPAPGDAVQLGSPASPLLDFSGMGASTRNSPATLSEAGSESSELSRKTSFPSKSDTEQLPSPSSLQTECAWTTDPYLEGFSFPNPYSREQESQDKGESPADSDVGHSASQNSLSVSHSPAVPSPARELSRRKSREQDKPWTVSQDRVSGGSDSTAGDHTWGSDCPGPAGHAQLQSGRQPLLPGLQEALPSDPAGDRPCPSSSREGSWDRLGGRGGEPAQLSLYVHSIQGLVLSLLAEEQLRRDRSAVEDV</sequence>
<accession>A0A852B2K6</accession>
<dbReference type="GO" id="GO:0005765">
    <property type="term" value="C:lysosomal membrane"/>
    <property type="evidence" value="ECO:0007669"/>
    <property type="project" value="TreeGrafter"/>
</dbReference>
<dbReference type="GO" id="GO:0031085">
    <property type="term" value="C:BLOC-3 complex"/>
    <property type="evidence" value="ECO:0007669"/>
    <property type="project" value="TreeGrafter"/>
</dbReference>
<dbReference type="AlphaFoldDB" id="A0A852B2K6"/>
<feature type="compositionally biased region" description="Low complexity" evidence="1">
    <location>
        <begin position="410"/>
        <end position="423"/>
    </location>
</feature>
<feature type="non-terminal residue" evidence="3">
    <location>
        <position position="548"/>
    </location>
</feature>
<feature type="compositionally biased region" description="Polar residues" evidence="1">
    <location>
        <begin position="439"/>
        <end position="454"/>
    </location>
</feature>
<dbReference type="PANTHER" id="PTHR14407:SF9">
    <property type="entry name" value="BLOC-3 COMPLEX MEMBER HPS4"/>
    <property type="match status" value="1"/>
</dbReference>
<feature type="region of interest" description="Disordered" evidence="1">
    <location>
        <begin position="256"/>
        <end position="515"/>
    </location>
</feature>
<evidence type="ECO:0000259" key="2">
    <source>
        <dbReference type="Pfam" id="PF19031"/>
    </source>
</evidence>
<keyword evidence="4" id="KW-1185">Reference proteome</keyword>
<dbReference type="InterPro" id="IPR043987">
    <property type="entry name" value="CCZ1/INTU/HSP4_longin_1"/>
</dbReference>
<dbReference type="GO" id="GO:0031410">
    <property type="term" value="C:cytoplasmic vesicle"/>
    <property type="evidence" value="ECO:0007669"/>
    <property type="project" value="TreeGrafter"/>
</dbReference>
<dbReference type="GO" id="GO:0031267">
    <property type="term" value="F:small GTPase binding"/>
    <property type="evidence" value="ECO:0007669"/>
    <property type="project" value="TreeGrafter"/>
</dbReference>
<feature type="region of interest" description="Disordered" evidence="1">
    <location>
        <begin position="202"/>
        <end position="224"/>
    </location>
</feature>
<organism evidence="3 4">
    <name type="scientific">Chloropsis cyanopogon</name>
    <dbReference type="NCBI Taxonomy" id="1218682"/>
    <lineage>
        <taxon>Eukaryota</taxon>
        <taxon>Metazoa</taxon>
        <taxon>Chordata</taxon>
        <taxon>Craniata</taxon>
        <taxon>Vertebrata</taxon>
        <taxon>Euteleostomi</taxon>
        <taxon>Archelosauria</taxon>
        <taxon>Archosauria</taxon>
        <taxon>Dinosauria</taxon>
        <taxon>Saurischia</taxon>
        <taxon>Theropoda</taxon>
        <taxon>Coelurosauria</taxon>
        <taxon>Aves</taxon>
        <taxon>Neognathae</taxon>
        <taxon>Neoaves</taxon>
        <taxon>Telluraves</taxon>
        <taxon>Australaves</taxon>
        <taxon>Passeriformes</taxon>
        <taxon>Corvoidea</taxon>
        <taxon>Irenidae</taxon>
        <taxon>Chloropsis</taxon>
    </lineage>
</organism>
<dbReference type="GO" id="GO:1903232">
    <property type="term" value="P:melanosome assembly"/>
    <property type="evidence" value="ECO:0007669"/>
    <property type="project" value="TreeGrafter"/>
</dbReference>
<dbReference type="Proteomes" id="UP000614263">
    <property type="component" value="Unassembled WGS sequence"/>
</dbReference>
<protein>
    <submittedName>
        <fullName evidence="3">HPS4 protein</fullName>
    </submittedName>
</protein>
<dbReference type="EMBL" id="WEZZ01021641">
    <property type="protein sequence ID" value="NXP63506.1"/>
    <property type="molecule type" value="Genomic_DNA"/>
</dbReference>
<dbReference type="InterPro" id="IPR026091">
    <property type="entry name" value="HPS4"/>
</dbReference>
<feature type="domain" description="CCZ1/INTU/HSP4 first Longin" evidence="2">
    <location>
        <begin position="1"/>
        <end position="106"/>
    </location>
</feature>